<reference evidence="8" key="1">
    <citation type="journal article" date="2019" name="Int. J. Syst. Evol. Microbiol.">
        <title>The Global Catalogue of Microorganisms (GCM) 10K type strain sequencing project: providing services to taxonomists for standard genome sequencing and annotation.</title>
        <authorList>
            <consortium name="The Broad Institute Genomics Platform"/>
            <consortium name="The Broad Institute Genome Sequencing Center for Infectious Disease"/>
            <person name="Wu L."/>
            <person name="Ma J."/>
        </authorList>
    </citation>
    <scope>NUCLEOTIDE SEQUENCE [LARGE SCALE GENOMIC DNA]</scope>
    <source>
        <strain evidence="8">KCTC 52165</strain>
    </source>
</reference>
<evidence type="ECO:0000313" key="8">
    <source>
        <dbReference type="Proteomes" id="UP001595583"/>
    </source>
</evidence>
<sequence>MAIYDHTRYVSLTMEFRCNLKCVHCMIEGTMDRLAPESDESFHNLLDHNRRTRQWSGLILTGSEITLRRDLPDLARQAREAGFEHVRIQTHGMHLGRPAYSRSLVEAGVDEFFVSVAGCDAATHDAITTVRGSFDKTLRGLEILDEYPGVATITNTVVTEESYRLLPAVVDRLAHLKRLTQMEFWLYFPMAETDEKGLVANHLDVLPYLKEASHKAQALGRSVEIKNFPECLLGEDSALLVNDQPQLYIDPAFWDEFARNGFFQCPYRDRCASTQCLGLNTAYIEKFGDHADRLIPLNTGSISSCTQANDLLLS</sequence>
<accession>A0ABV7K9T5</accession>
<comment type="cofactor">
    <cofactor evidence="1">
        <name>[4Fe-4S] cluster</name>
        <dbReference type="ChEBI" id="CHEBI:49883"/>
    </cofactor>
</comment>
<dbReference type="InterPro" id="IPR007197">
    <property type="entry name" value="rSAM"/>
</dbReference>
<dbReference type="SUPFAM" id="SSF102114">
    <property type="entry name" value="Radical SAM enzymes"/>
    <property type="match status" value="1"/>
</dbReference>
<dbReference type="RefSeq" id="WP_378220049.1">
    <property type="nucleotide sequence ID" value="NZ_JBHRTK010000010.1"/>
</dbReference>
<evidence type="ECO:0000313" key="7">
    <source>
        <dbReference type="EMBL" id="MFC3206233.1"/>
    </source>
</evidence>
<dbReference type="SFLD" id="SFLDS00029">
    <property type="entry name" value="Radical_SAM"/>
    <property type="match status" value="1"/>
</dbReference>
<organism evidence="7 8">
    <name type="scientific">Aquamicrobium soli</name>
    <dbReference type="NCBI Taxonomy" id="1811518"/>
    <lineage>
        <taxon>Bacteria</taxon>
        <taxon>Pseudomonadati</taxon>
        <taxon>Pseudomonadota</taxon>
        <taxon>Alphaproteobacteria</taxon>
        <taxon>Hyphomicrobiales</taxon>
        <taxon>Phyllobacteriaceae</taxon>
        <taxon>Aquamicrobium</taxon>
    </lineage>
</organism>
<keyword evidence="8" id="KW-1185">Reference proteome</keyword>
<dbReference type="Pfam" id="PF04055">
    <property type="entry name" value="Radical_SAM"/>
    <property type="match status" value="1"/>
</dbReference>
<keyword evidence="4" id="KW-0408">Iron</keyword>
<dbReference type="PROSITE" id="PS51918">
    <property type="entry name" value="RADICAL_SAM"/>
    <property type="match status" value="1"/>
</dbReference>
<evidence type="ECO:0000256" key="4">
    <source>
        <dbReference type="ARBA" id="ARBA00023004"/>
    </source>
</evidence>
<evidence type="ECO:0000256" key="3">
    <source>
        <dbReference type="ARBA" id="ARBA00022723"/>
    </source>
</evidence>
<evidence type="ECO:0000259" key="6">
    <source>
        <dbReference type="PROSITE" id="PS51918"/>
    </source>
</evidence>
<dbReference type="InterPro" id="IPR013785">
    <property type="entry name" value="Aldolase_TIM"/>
</dbReference>
<evidence type="ECO:0000256" key="2">
    <source>
        <dbReference type="ARBA" id="ARBA00022691"/>
    </source>
</evidence>
<name>A0ABV7K9T5_9HYPH</name>
<keyword evidence="5" id="KW-0411">Iron-sulfur</keyword>
<comment type="caution">
    <text evidence="7">The sequence shown here is derived from an EMBL/GenBank/DDBJ whole genome shotgun (WGS) entry which is preliminary data.</text>
</comment>
<dbReference type="InterPro" id="IPR058240">
    <property type="entry name" value="rSAM_sf"/>
</dbReference>
<gene>
    <name evidence="7" type="ORF">ACFOHJ_08435</name>
</gene>
<dbReference type="SFLD" id="SFLDG01067">
    <property type="entry name" value="SPASM/twitch_domain_containing"/>
    <property type="match status" value="1"/>
</dbReference>
<feature type="domain" description="Radical SAM core" evidence="6">
    <location>
        <begin position="2"/>
        <end position="250"/>
    </location>
</feature>
<dbReference type="EMBL" id="JBHRTK010000010">
    <property type="protein sequence ID" value="MFC3206233.1"/>
    <property type="molecule type" value="Genomic_DNA"/>
</dbReference>
<dbReference type="CDD" id="cd01335">
    <property type="entry name" value="Radical_SAM"/>
    <property type="match status" value="1"/>
</dbReference>
<evidence type="ECO:0000256" key="1">
    <source>
        <dbReference type="ARBA" id="ARBA00001966"/>
    </source>
</evidence>
<keyword evidence="2" id="KW-0949">S-adenosyl-L-methionine</keyword>
<keyword evidence="3" id="KW-0479">Metal-binding</keyword>
<dbReference type="PANTHER" id="PTHR11228">
    <property type="entry name" value="RADICAL SAM DOMAIN PROTEIN"/>
    <property type="match status" value="1"/>
</dbReference>
<dbReference type="Proteomes" id="UP001595583">
    <property type="component" value="Unassembled WGS sequence"/>
</dbReference>
<dbReference type="PANTHER" id="PTHR11228:SF34">
    <property type="entry name" value="TUNGSTEN-CONTAINING ALDEHYDE FERREDOXIN OXIDOREDUCTASE COFACTOR MODIFYING PROTEIN"/>
    <property type="match status" value="1"/>
</dbReference>
<protein>
    <submittedName>
        <fullName evidence="7">Radical SAM protein</fullName>
    </submittedName>
</protein>
<proteinExistence type="predicted"/>
<dbReference type="Gene3D" id="3.20.20.70">
    <property type="entry name" value="Aldolase class I"/>
    <property type="match status" value="1"/>
</dbReference>
<evidence type="ECO:0000256" key="5">
    <source>
        <dbReference type="ARBA" id="ARBA00023014"/>
    </source>
</evidence>
<dbReference type="InterPro" id="IPR050377">
    <property type="entry name" value="Radical_SAM_PqqE_MftC-like"/>
</dbReference>